<dbReference type="EMBL" id="AVOT02001178">
    <property type="protein sequence ID" value="MBW0465976.1"/>
    <property type="molecule type" value="Genomic_DNA"/>
</dbReference>
<gene>
    <name evidence="1" type="ORF">O181_005691</name>
</gene>
<protein>
    <submittedName>
        <fullName evidence="1">Uncharacterized protein</fullName>
    </submittedName>
</protein>
<evidence type="ECO:0000313" key="1">
    <source>
        <dbReference type="EMBL" id="MBW0465976.1"/>
    </source>
</evidence>
<dbReference type="OrthoDB" id="3929326at2759"/>
<proteinExistence type="predicted"/>
<sequence>MLDKERHNASRCRKYSFKYAKEIWDKSHKPPDFKVGDLVLVSTLGYNNINRPKKSKDYFLRPFMIRELHGPNAVQLELTGELMNKNSDFPASLIKPCSSSNNELFTLRNKTPLENPPLEEGEEKRILKVLK</sequence>
<dbReference type="AlphaFoldDB" id="A0A9Q3BHQ8"/>
<name>A0A9Q3BHQ8_9BASI</name>
<accession>A0A9Q3BHQ8</accession>
<organism evidence="1 2">
    <name type="scientific">Austropuccinia psidii MF-1</name>
    <dbReference type="NCBI Taxonomy" id="1389203"/>
    <lineage>
        <taxon>Eukaryota</taxon>
        <taxon>Fungi</taxon>
        <taxon>Dikarya</taxon>
        <taxon>Basidiomycota</taxon>
        <taxon>Pucciniomycotina</taxon>
        <taxon>Pucciniomycetes</taxon>
        <taxon>Pucciniales</taxon>
        <taxon>Sphaerophragmiaceae</taxon>
        <taxon>Austropuccinia</taxon>
    </lineage>
</organism>
<keyword evidence="2" id="KW-1185">Reference proteome</keyword>
<evidence type="ECO:0000313" key="2">
    <source>
        <dbReference type="Proteomes" id="UP000765509"/>
    </source>
</evidence>
<comment type="caution">
    <text evidence="1">The sequence shown here is derived from an EMBL/GenBank/DDBJ whole genome shotgun (WGS) entry which is preliminary data.</text>
</comment>
<reference evidence="1" key="1">
    <citation type="submission" date="2021-03" db="EMBL/GenBank/DDBJ databases">
        <title>Draft genome sequence of rust myrtle Austropuccinia psidii MF-1, a brazilian biotype.</title>
        <authorList>
            <person name="Quecine M.C."/>
            <person name="Pachon D.M.R."/>
            <person name="Bonatelli M.L."/>
            <person name="Correr F.H."/>
            <person name="Franceschini L.M."/>
            <person name="Leite T.F."/>
            <person name="Margarido G.R.A."/>
            <person name="Almeida C.A."/>
            <person name="Ferrarezi J.A."/>
            <person name="Labate C.A."/>
        </authorList>
    </citation>
    <scope>NUCLEOTIDE SEQUENCE</scope>
    <source>
        <strain evidence="1">MF-1</strain>
    </source>
</reference>
<dbReference type="Proteomes" id="UP000765509">
    <property type="component" value="Unassembled WGS sequence"/>
</dbReference>